<accession>A0A1B7MLR7</accession>
<proteinExistence type="predicted"/>
<protein>
    <submittedName>
        <fullName evidence="2">Uncharacterized protein</fullName>
    </submittedName>
</protein>
<sequence>MTLPPERWMSMGKYTHWVLLVQGIFVLRVFRYHHLNVPDLDAIVEHGAKIHKRIM</sequence>
<keyword evidence="1" id="KW-0472">Membrane</keyword>
<dbReference type="AlphaFoldDB" id="A0A1B7MLR7"/>
<dbReference type="Proteomes" id="UP000092154">
    <property type="component" value="Unassembled WGS sequence"/>
</dbReference>
<dbReference type="InParanoid" id="A0A1B7MLR7"/>
<gene>
    <name evidence="2" type="ORF">K503DRAFT_775513</name>
</gene>
<feature type="transmembrane region" description="Helical" evidence="1">
    <location>
        <begin position="14"/>
        <end position="30"/>
    </location>
</feature>
<keyword evidence="1" id="KW-0812">Transmembrane</keyword>
<keyword evidence="3" id="KW-1185">Reference proteome</keyword>
<dbReference type="EMBL" id="KV448753">
    <property type="protein sequence ID" value="OAX33532.1"/>
    <property type="molecule type" value="Genomic_DNA"/>
</dbReference>
<reference evidence="2 3" key="1">
    <citation type="submission" date="2016-06" db="EMBL/GenBank/DDBJ databases">
        <title>Comparative genomics of the ectomycorrhizal sister species Rhizopogon vinicolor and Rhizopogon vesiculosus (Basidiomycota: Boletales) reveals a divergence of the mating type B locus.</title>
        <authorList>
            <consortium name="DOE Joint Genome Institute"/>
            <person name="Mujic A.B."/>
            <person name="Kuo A."/>
            <person name="Tritt A."/>
            <person name="Lipzen A."/>
            <person name="Chen C."/>
            <person name="Johnson J."/>
            <person name="Sharma A."/>
            <person name="Barry K."/>
            <person name="Grigoriev I.V."/>
            <person name="Spatafora J.W."/>
        </authorList>
    </citation>
    <scope>NUCLEOTIDE SEQUENCE [LARGE SCALE GENOMIC DNA]</scope>
    <source>
        <strain evidence="2 3">AM-OR11-026</strain>
    </source>
</reference>
<evidence type="ECO:0000313" key="3">
    <source>
        <dbReference type="Proteomes" id="UP000092154"/>
    </source>
</evidence>
<name>A0A1B7MLR7_9AGAM</name>
<evidence type="ECO:0000256" key="1">
    <source>
        <dbReference type="SAM" id="Phobius"/>
    </source>
</evidence>
<feature type="non-terminal residue" evidence="2">
    <location>
        <position position="55"/>
    </location>
</feature>
<organism evidence="2 3">
    <name type="scientific">Rhizopogon vinicolor AM-OR11-026</name>
    <dbReference type="NCBI Taxonomy" id="1314800"/>
    <lineage>
        <taxon>Eukaryota</taxon>
        <taxon>Fungi</taxon>
        <taxon>Dikarya</taxon>
        <taxon>Basidiomycota</taxon>
        <taxon>Agaricomycotina</taxon>
        <taxon>Agaricomycetes</taxon>
        <taxon>Agaricomycetidae</taxon>
        <taxon>Boletales</taxon>
        <taxon>Suillineae</taxon>
        <taxon>Rhizopogonaceae</taxon>
        <taxon>Rhizopogon</taxon>
    </lineage>
</organism>
<evidence type="ECO:0000313" key="2">
    <source>
        <dbReference type="EMBL" id="OAX33532.1"/>
    </source>
</evidence>
<keyword evidence="1" id="KW-1133">Transmembrane helix</keyword>